<dbReference type="PANTHER" id="PTHR30486:SF6">
    <property type="entry name" value="TYPE IV PILUS RETRACTATION ATPASE PILT"/>
    <property type="match status" value="1"/>
</dbReference>
<proteinExistence type="inferred from homology"/>
<name>A0A0F9UD29_9ZZZZ</name>
<dbReference type="Gene3D" id="3.40.50.300">
    <property type="entry name" value="P-loop containing nucleotide triphosphate hydrolases"/>
    <property type="match status" value="1"/>
</dbReference>
<dbReference type="InterPro" id="IPR050921">
    <property type="entry name" value="T4SS_GSP_E_ATPase"/>
</dbReference>
<evidence type="ECO:0000313" key="3">
    <source>
        <dbReference type="EMBL" id="KKN89569.1"/>
    </source>
</evidence>
<organism evidence="3">
    <name type="scientific">marine sediment metagenome</name>
    <dbReference type="NCBI Taxonomy" id="412755"/>
    <lineage>
        <taxon>unclassified sequences</taxon>
        <taxon>metagenomes</taxon>
        <taxon>ecological metagenomes</taxon>
    </lineage>
</organism>
<feature type="domain" description="Bacterial type II secretion system protein E" evidence="2">
    <location>
        <begin position="117"/>
        <end position="285"/>
    </location>
</feature>
<dbReference type="SUPFAM" id="SSF52540">
    <property type="entry name" value="P-loop containing nucleoside triphosphate hydrolases"/>
    <property type="match status" value="1"/>
</dbReference>
<dbReference type="InterPro" id="IPR027417">
    <property type="entry name" value="P-loop_NTPase"/>
</dbReference>
<dbReference type="EMBL" id="LAZR01000117">
    <property type="protein sequence ID" value="KKN89569.1"/>
    <property type="molecule type" value="Genomic_DNA"/>
</dbReference>
<comment type="similarity">
    <text evidence="1">Belongs to the GSP E family.</text>
</comment>
<dbReference type="InterPro" id="IPR001482">
    <property type="entry name" value="T2SS/T4SS_dom"/>
</dbReference>
<gene>
    <name evidence="3" type="ORF">LCGC14_0237010</name>
</gene>
<evidence type="ECO:0000259" key="2">
    <source>
        <dbReference type="Pfam" id="PF00437"/>
    </source>
</evidence>
<accession>A0A0F9UD29</accession>
<dbReference type="AlphaFoldDB" id="A0A0F9UD29"/>
<sequence length="341" mass="38931">MKTIQTEQLEGKELLDTLQQGTNIYLRENYVQTSDDHGIVKEGKPPHIWLDFFQTNLSTRARRSPDLSAHYTAELAGNRYRCCLANSYKGWGINMRKLPNKIPTFRDDLHLDWQVIEPLTRGSGLTLFAGRMGSGKSTTMTAAIGKLLETEASVGTVEDPIEALYDKQSVIQREIGTHVKSFPEAIRDCVRQQRNVIVISEIRDADTANAALMAASTGHSVFATIHADNIFDIYIRMLALVDHRYERLLARSLRGLWWQQVVRFGTKERRPLPVYESLLVDVEARQVLEKGPDALPMLANAMDRQKRQNMSQVAMDYVRMNKANREEMSEFLTRRNMINSM</sequence>
<dbReference type="PANTHER" id="PTHR30486">
    <property type="entry name" value="TWITCHING MOTILITY PROTEIN PILT"/>
    <property type="match status" value="1"/>
</dbReference>
<reference evidence="3" key="1">
    <citation type="journal article" date="2015" name="Nature">
        <title>Complex archaea that bridge the gap between prokaryotes and eukaryotes.</title>
        <authorList>
            <person name="Spang A."/>
            <person name="Saw J.H."/>
            <person name="Jorgensen S.L."/>
            <person name="Zaremba-Niedzwiedzka K."/>
            <person name="Martijn J."/>
            <person name="Lind A.E."/>
            <person name="van Eijk R."/>
            <person name="Schleper C."/>
            <person name="Guy L."/>
            <person name="Ettema T.J."/>
        </authorList>
    </citation>
    <scope>NUCLEOTIDE SEQUENCE</scope>
</reference>
<dbReference type="Pfam" id="PF00437">
    <property type="entry name" value="T2SSE"/>
    <property type="match status" value="1"/>
</dbReference>
<evidence type="ECO:0000256" key="1">
    <source>
        <dbReference type="ARBA" id="ARBA00006611"/>
    </source>
</evidence>
<comment type="caution">
    <text evidence="3">The sequence shown here is derived from an EMBL/GenBank/DDBJ whole genome shotgun (WGS) entry which is preliminary data.</text>
</comment>
<protein>
    <recommendedName>
        <fullName evidence="2">Bacterial type II secretion system protein E domain-containing protein</fullName>
    </recommendedName>
</protein>
<dbReference type="GO" id="GO:0016887">
    <property type="term" value="F:ATP hydrolysis activity"/>
    <property type="evidence" value="ECO:0007669"/>
    <property type="project" value="InterPro"/>
</dbReference>